<sequence>MFNEFLADSKKLKIQLILYLKILNIILFINC</sequence>
<evidence type="ECO:0000313" key="1">
    <source>
        <dbReference type="EMBL" id="QHT96642.1"/>
    </source>
</evidence>
<accession>A0A6C0IU90</accession>
<proteinExistence type="predicted"/>
<dbReference type="AlphaFoldDB" id="A0A6C0IU90"/>
<name>A0A6C0IU90_9ZZZZ</name>
<organism evidence="1">
    <name type="scientific">viral metagenome</name>
    <dbReference type="NCBI Taxonomy" id="1070528"/>
    <lineage>
        <taxon>unclassified sequences</taxon>
        <taxon>metagenomes</taxon>
        <taxon>organismal metagenomes</taxon>
    </lineage>
</organism>
<dbReference type="EMBL" id="MN740261">
    <property type="protein sequence ID" value="QHT96642.1"/>
    <property type="molecule type" value="Genomic_DNA"/>
</dbReference>
<protein>
    <submittedName>
        <fullName evidence="1">Uncharacterized protein</fullName>
    </submittedName>
</protein>
<reference evidence="1" key="1">
    <citation type="journal article" date="2020" name="Nature">
        <title>Giant virus diversity and host interactions through global metagenomics.</title>
        <authorList>
            <person name="Schulz F."/>
            <person name="Roux S."/>
            <person name="Paez-Espino D."/>
            <person name="Jungbluth S."/>
            <person name="Walsh D.A."/>
            <person name="Denef V.J."/>
            <person name="McMahon K.D."/>
            <person name="Konstantinidis K.T."/>
            <person name="Eloe-Fadrosh E.A."/>
            <person name="Kyrpides N.C."/>
            <person name="Woyke T."/>
        </authorList>
    </citation>
    <scope>NUCLEOTIDE SEQUENCE</scope>
    <source>
        <strain evidence="1">GVMAG-M-3300024302-11</strain>
    </source>
</reference>